<protein>
    <submittedName>
        <fullName evidence="1">Uncharacterized protein</fullName>
    </submittedName>
</protein>
<keyword evidence="2" id="KW-1185">Reference proteome</keyword>
<gene>
    <name evidence="1" type="ORF">GCM10023185_23430</name>
</gene>
<proteinExistence type="predicted"/>
<evidence type="ECO:0000313" key="2">
    <source>
        <dbReference type="Proteomes" id="UP001501153"/>
    </source>
</evidence>
<sequence>MPDAGKDYYPLEAGTYRIYNVTDSTYRQHILQPVERYQIRESIAATDAFTDAAGNKAYRVVRSRRIPAVSMNWEADSVYVLTGTSQTVSLVRNNRRTVELIFPVREGRTWNMHAFTSSGGDTITNQNRVFRNLGQSFSLTTATTGVPAVTKVYPETVTVDDTGDEHTANDACYLRTYRQIFAKGVGPVLRYRRNFSYAPPTTGTCERSTGRVFFGTSRHEALVEYGR</sequence>
<comment type="caution">
    <text evidence="1">The sequence shown here is derived from an EMBL/GenBank/DDBJ whole genome shotgun (WGS) entry which is preliminary data.</text>
</comment>
<reference evidence="2" key="1">
    <citation type="journal article" date="2019" name="Int. J. Syst. Evol. Microbiol.">
        <title>The Global Catalogue of Microorganisms (GCM) 10K type strain sequencing project: providing services to taxonomists for standard genome sequencing and annotation.</title>
        <authorList>
            <consortium name="The Broad Institute Genomics Platform"/>
            <consortium name="The Broad Institute Genome Sequencing Center for Infectious Disease"/>
            <person name="Wu L."/>
            <person name="Ma J."/>
        </authorList>
    </citation>
    <scope>NUCLEOTIDE SEQUENCE [LARGE SCALE GENOMIC DNA]</scope>
    <source>
        <strain evidence="2">JCM 17923</strain>
    </source>
</reference>
<evidence type="ECO:0000313" key="1">
    <source>
        <dbReference type="EMBL" id="GAA4358136.1"/>
    </source>
</evidence>
<name>A0ABP8IG07_9BACT</name>
<accession>A0ABP8IG07</accession>
<dbReference type="Proteomes" id="UP001501153">
    <property type="component" value="Unassembled WGS sequence"/>
</dbReference>
<dbReference type="EMBL" id="BAABGZ010000027">
    <property type="protein sequence ID" value="GAA4358136.1"/>
    <property type="molecule type" value="Genomic_DNA"/>
</dbReference>
<organism evidence="1 2">
    <name type="scientific">Hymenobacter saemangeumensis</name>
    <dbReference type="NCBI Taxonomy" id="1084522"/>
    <lineage>
        <taxon>Bacteria</taxon>
        <taxon>Pseudomonadati</taxon>
        <taxon>Bacteroidota</taxon>
        <taxon>Cytophagia</taxon>
        <taxon>Cytophagales</taxon>
        <taxon>Hymenobacteraceae</taxon>
        <taxon>Hymenobacter</taxon>
    </lineage>
</organism>